<dbReference type="Proteomes" id="UP000534294">
    <property type="component" value="Unassembled WGS sequence"/>
</dbReference>
<name>A0A7W7YPH7_9BACT</name>
<organism evidence="1 2">
    <name type="scientific">Prosthecobacter dejongeii</name>
    <dbReference type="NCBI Taxonomy" id="48465"/>
    <lineage>
        <taxon>Bacteria</taxon>
        <taxon>Pseudomonadati</taxon>
        <taxon>Verrucomicrobiota</taxon>
        <taxon>Verrucomicrobiia</taxon>
        <taxon>Verrucomicrobiales</taxon>
        <taxon>Verrucomicrobiaceae</taxon>
        <taxon>Prosthecobacter</taxon>
    </lineage>
</organism>
<comment type="caution">
    <text evidence="1">The sequence shown here is derived from an EMBL/GenBank/DDBJ whole genome shotgun (WGS) entry which is preliminary data.</text>
</comment>
<dbReference type="RefSeq" id="WP_184211985.1">
    <property type="nucleotide sequence ID" value="NZ_JACHIF010000010.1"/>
</dbReference>
<proteinExistence type="predicted"/>
<sequence>MLPELSLSPSIFCSSAFALPEVCAAHLQALKNTFLEDALIHDLRSGDFCAAALGDANIHPKGKELMKKMIKKRRLFSVRSALAATPVFPADWVQEALESHKATPVSGIVACGTAKQAFKSDNMIADVANCTSATWWGASVARQSWNTARTVAGYSHLLEPLLRHANSLVIIDPHFDPSVERYQVLDQLLLPLRARTERPTVELHRVCYEGSGRNRNTLSNIAIEQRFSVLSDCLRAIGVVVEVFVWDDDHNRYLLTDLGDFLLGNGLDVSSSVGAQDTWSRIDRITADDIKRRHDPGVMAGKLRHRFVIGAQ</sequence>
<keyword evidence="2" id="KW-1185">Reference proteome</keyword>
<reference evidence="1 2" key="1">
    <citation type="submission" date="2020-08" db="EMBL/GenBank/DDBJ databases">
        <title>Genomic Encyclopedia of Type Strains, Phase IV (KMG-IV): sequencing the most valuable type-strain genomes for metagenomic binning, comparative biology and taxonomic classification.</title>
        <authorList>
            <person name="Goeker M."/>
        </authorList>
    </citation>
    <scope>NUCLEOTIDE SEQUENCE [LARGE SCALE GENOMIC DNA]</scope>
    <source>
        <strain evidence="1 2">DSM 12251</strain>
    </source>
</reference>
<accession>A0A7W7YPH7</accession>
<dbReference type="AlphaFoldDB" id="A0A7W7YPH7"/>
<dbReference type="EMBL" id="JACHIF010000010">
    <property type="protein sequence ID" value="MBB5039839.1"/>
    <property type="molecule type" value="Genomic_DNA"/>
</dbReference>
<gene>
    <name evidence="1" type="ORF">HNQ64_004117</name>
</gene>
<evidence type="ECO:0000313" key="1">
    <source>
        <dbReference type="EMBL" id="MBB5039839.1"/>
    </source>
</evidence>
<evidence type="ECO:0000313" key="2">
    <source>
        <dbReference type="Proteomes" id="UP000534294"/>
    </source>
</evidence>
<protein>
    <submittedName>
        <fullName evidence="1">Uncharacterized protein</fullName>
    </submittedName>
</protein>